<accession>K4LH49</accession>
<dbReference type="HOGENOM" id="CLU_3030991_0_0_9"/>
<dbReference type="STRING" id="1089553.Tph_c21070"/>
<dbReference type="Proteomes" id="UP000000467">
    <property type="component" value="Chromosome"/>
</dbReference>
<dbReference type="AlphaFoldDB" id="K4LH49"/>
<protein>
    <submittedName>
        <fullName evidence="1">Uncharacterized protein</fullName>
    </submittedName>
</protein>
<reference evidence="1 2" key="1">
    <citation type="journal article" date="2012" name="BMC Genomics">
        <title>Genome-guided analysis of physiological and morphological traits of the fermentative acetate oxidizer Thermacetogenium phaeum.</title>
        <authorList>
            <person name="Oehler D."/>
            <person name="Poehlein A."/>
            <person name="Leimbach A."/>
            <person name="Muller N."/>
            <person name="Daniel R."/>
            <person name="Gottschalk G."/>
            <person name="Schink B."/>
        </authorList>
    </citation>
    <scope>NUCLEOTIDE SEQUENCE [LARGE SCALE GENOMIC DNA]</scope>
    <source>
        <strain evidence="2">ATCC BAA-254 / DSM 26808 / PB</strain>
    </source>
</reference>
<dbReference type="EMBL" id="CP003732">
    <property type="protein sequence ID" value="AFV12301.1"/>
    <property type="molecule type" value="Genomic_DNA"/>
</dbReference>
<gene>
    <name evidence="1" type="ordered locus">Tph_c21070</name>
</gene>
<dbReference type="KEGG" id="tpz:Tph_c21070"/>
<evidence type="ECO:0000313" key="1">
    <source>
        <dbReference type="EMBL" id="AFV12301.1"/>
    </source>
</evidence>
<sequence length="55" mass="5870">MSCRGKPWRTDGSEGSAEAGNRWVLGQLYAKEKNLCYNAVNTGNAALNLSAANLP</sequence>
<proteinExistence type="predicted"/>
<evidence type="ECO:0000313" key="2">
    <source>
        <dbReference type="Proteomes" id="UP000000467"/>
    </source>
</evidence>
<keyword evidence="2" id="KW-1185">Reference proteome</keyword>
<organism evidence="1 2">
    <name type="scientific">Thermacetogenium phaeum (strain ATCC BAA-254 / DSM 26808 / PB)</name>
    <dbReference type="NCBI Taxonomy" id="1089553"/>
    <lineage>
        <taxon>Bacteria</taxon>
        <taxon>Bacillati</taxon>
        <taxon>Bacillota</taxon>
        <taxon>Clostridia</taxon>
        <taxon>Thermoanaerobacterales</taxon>
        <taxon>Thermoanaerobacteraceae</taxon>
        <taxon>Thermacetogenium</taxon>
    </lineage>
</organism>
<name>K4LH49_THEPS</name>